<keyword evidence="1" id="KW-0812">Transmembrane</keyword>
<feature type="transmembrane region" description="Helical" evidence="1">
    <location>
        <begin position="113"/>
        <end position="134"/>
    </location>
</feature>
<dbReference type="Proteomes" id="UP000245934">
    <property type="component" value="Unassembled WGS sequence"/>
</dbReference>
<evidence type="ECO:0000313" key="3">
    <source>
        <dbReference type="EMBL" id="PWR70333.1"/>
    </source>
</evidence>
<dbReference type="AlphaFoldDB" id="A0A2V2N4Z5"/>
<keyword evidence="1" id="KW-0472">Membrane</keyword>
<keyword evidence="1" id="KW-1133">Transmembrane helix</keyword>
<feature type="transmembrane region" description="Helical" evidence="1">
    <location>
        <begin position="166"/>
        <end position="186"/>
    </location>
</feature>
<feature type="domain" description="DUF2070" evidence="2">
    <location>
        <begin position="12"/>
        <end position="573"/>
    </location>
</feature>
<feature type="transmembrane region" description="Helical" evidence="1">
    <location>
        <begin position="21"/>
        <end position="40"/>
    </location>
</feature>
<accession>A0A2V2N4Z5</accession>
<evidence type="ECO:0000313" key="4">
    <source>
        <dbReference type="Proteomes" id="UP000245934"/>
    </source>
</evidence>
<gene>
    <name evidence="3" type="ORF">DLD82_16150</name>
</gene>
<dbReference type="OrthoDB" id="8914at2157"/>
<keyword evidence="4" id="KW-1185">Reference proteome</keyword>
<name>A0A2V2N4Z5_9EURY</name>
<evidence type="ECO:0000259" key="2">
    <source>
        <dbReference type="Pfam" id="PF09843"/>
    </source>
</evidence>
<dbReference type="InterPro" id="IPR019204">
    <property type="entry name" value="DUF2070_membrane"/>
</dbReference>
<organism evidence="3 4">
    <name type="scientific">Methanospirillum stamsii</name>
    <dbReference type="NCBI Taxonomy" id="1277351"/>
    <lineage>
        <taxon>Archaea</taxon>
        <taxon>Methanobacteriati</taxon>
        <taxon>Methanobacteriota</taxon>
        <taxon>Stenosarchaea group</taxon>
        <taxon>Methanomicrobia</taxon>
        <taxon>Methanomicrobiales</taxon>
        <taxon>Methanospirillaceae</taxon>
        <taxon>Methanospirillum</taxon>
    </lineage>
</organism>
<dbReference type="GeneID" id="97609882"/>
<feature type="transmembrane region" description="Helical" evidence="1">
    <location>
        <begin position="554"/>
        <end position="580"/>
    </location>
</feature>
<evidence type="ECO:0000256" key="1">
    <source>
        <dbReference type="SAM" id="Phobius"/>
    </source>
</evidence>
<reference evidence="3 4" key="1">
    <citation type="submission" date="2018-05" db="EMBL/GenBank/DDBJ databases">
        <title>Draft genome of Methanospirillum stamsii Pt1.</title>
        <authorList>
            <person name="Dueholm M.S."/>
            <person name="Nielsen P.H."/>
            <person name="Bakmann L.F."/>
            <person name="Otzen D.E."/>
        </authorList>
    </citation>
    <scope>NUCLEOTIDE SEQUENCE [LARGE SCALE GENOMIC DNA]</scope>
    <source>
        <strain evidence="3 4">Pt1</strain>
    </source>
</reference>
<proteinExistence type="predicted"/>
<dbReference type="RefSeq" id="WP_109942159.1">
    <property type="nucleotide sequence ID" value="NZ_CP176366.1"/>
</dbReference>
<sequence>MDSAQGSSAVRMERMSKYIFTAPRWPASLVILLILGLLIELLSRRLDPSYEWFGILGFVIPGFLAFLLTRPLIVIQNRQMTWNRGALLATTCTLFSCLITLIGLILLRDLVDLCYAISLGFIFGVRLLVLVSISDYRTTRMVIPAAIQSIAGWLLVSLILPGTFPVLAPMLMVFFGTGFTILIWLIDRPLYRAFHIRGLKFLNAFIAHLTDGDKGMEDFFRDIGQQAWVPQVSIFFSRAGKKDVIFTIPNVHPGPMGEIGGGNLPSILRSRFEEEMMVAHGCATHDYNLVSESEIDKIVTAINETKSSLEWHTDASKPGRIQFGTVSLLYQRIGDALLMVSTRSPDKTEDIDFGIGHAIICEGHKITPHIGFVDAHNCLGEEIDVILPGTRTAHEYFTAASQAMDQWETILRYPLKAGYAHLPLPYSREEGIGDIGLQVLVTEAGGVKTAYILIDGNNMAQGVRERIRDEVLTLVDEAEVMTSDTHVVNTISGKNPVGQNISPDELIIHVLDGVEKALLDCSDAKAAGSSATCNGVVIFGSDSIAQLASIVNTILVYVVPISAGMLLLAVVLSVIAYMVIT</sequence>
<feature type="transmembrane region" description="Helical" evidence="1">
    <location>
        <begin position="141"/>
        <end position="160"/>
    </location>
</feature>
<dbReference type="Pfam" id="PF09843">
    <property type="entry name" value="DUF2070"/>
    <property type="match status" value="1"/>
</dbReference>
<protein>
    <submittedName>
        <fullName evidence="3">DUF2070 domain-containing protein</fullName>
    </submittedName>
</protein>
<feature type="transmembrane region" description="Helical" evidence="1">
    <location>
        <begin position="85"/>
        <end position="107"/>
    </location>
</feature>
<feature type="transmembrane region" description="Helical" evidence="1">
    <location>
        <begin position="52"/>
        <end position="73"/>
    </location>
</feature>
<dbReference type="EMBL" id="QGMZ01000044">
    <property type="protein sequence ID" value="PWR70333.1"/>
    <property type="molecule type" value="Genomic_DNA"/>
</dbReference>
<comment type="caution">
    <text evidence="3">The sequence shown here is derived from an EMBL/GenBank/DDBJ whole genome shotgun (WGS) entry which is preliminary data.</text>
</comment>